<comment type="catalytic activity">
    <reaction evidence="7">
        <text>[(1-&gt;4)-alpha-D-glucosyl](n) + phosphate = [(1-&gt;4)-alpha-D-glucosyl](n-1) + alpha-D-glucose 1-phosphate</text>
        <dbReference type="Rhea" id="RHEA:41732"/>
        <dbReference type="Rhea" id="RHEA-COMP:9584"/>
        <dbReference type="Rhea" id="RHEA-COMP:9586"/>
        <dbReference type="ChEBI" id="CHEBI:15444"/>
        <dbReference type="ChEBI" id="CHEBI:43474"/>
        <dbReference type="ChEBI" id="CHEBI:58601"/>
        <dbReference type="EC" id="2.4.1.1"/>
    </reaction>
</comment>
<evidence type="ECO:0000256" key="3">
    <source>
        <dbReference type="ARBA" id="ARBA00022676"/>
    </source>
</evidence>
<reference evidence="8" key="1">
    <citation type="submission" date="2009-12" db="EMBL/GenBank/DDBJ databases">
        <authorList>
            <person name="Weinstock G."/>
            <person name="Sodergren E."/>
            <person name="Clifton S."/>
            <person name="Fulton L."/>
            <person name="Fulton B."/>
            <person name="Courtney L."/>
            <person name="Fronick C."/>
            <person name="Harrison M."/>
            <person name="Strong C."/>
            <person name="Farmer C."/>
            <person name="Delahaunty K."/>
            <person name="Markovic C."/>
            <person name="Hall O."/>
            <person name="Minx P."/>
            <person name="Tomlinson C."/>
            <person name="Mitreva M."/>
            <person name="Nelson J."/>
            <person name="Hou S."/>
            <person name="Wollam A."/>
            <person name="Pepin K.H."/>
            <person name="Johnson M."/>
            <person name="Bhonagiri V."/>
            <person name="Nash W.E."/>
            <person name="Warren W."/>
            <person name="Chinwalla A."/>
            <person name="Mardis E.R."/>
            <person name="Wilson R.K."/>
        </authorList>
    </citation>
    <scope>NUCLEOTIDE SEQUENCE [LARGE SCALE GENOMIC DNA]</scope>
    <source>
        <strain evidence="8">DSM 4541</strain>
    </source>
</reference>
<comment type="function">
    <text evidence="7">Allosteric enzyme that catalyzes the rate-limiting step in glycogen catabolism, the phosphorolytic cleavage of glycogen to produce glucose-1-phosphate, and plays a central role in maintaining cellular and organismal glucose homeostasis.</text>
</comment>
<dbReference type="PANTHER" id="PTHR11468:SF3">
    <property type="entry name" value="GLYCOGEN PHOSPHORYLASE, LIVER FORM"/>
    <property type="match status" value="1"/>
</dbReference>
<dbReference type="HOGENOM" id="CLU_010198_0_2_6"/>
<evidence type="ECO:0000313" key="8">
    <source>
        <dbReference type="EMBL" id="EFB72294.1"/>
    </source>
</evidence>
<keyword evidence="6 7" id="KW-0119">Carbohydrate metabolism</keyword>
<dbReference type="Gene3D" id="3.40.50.2000">
    <property type="entry name" value="Glycogen Phosphorylase B"/>
    <property type="match status" value="1"/>
</dbReference>
<evidence type="ECO:0000256" key="1">
    <source>
        <dbReference type="ARBA" id="ARBA00001933"/>
    </source>
</evidence>
<name>D1P2D9_9GAMM</name>
<keyword evidence="3 7" id="KW-0328">Glycosyltransferase</keyword>
<accession>D1P2D9</accession>
<comment type="similarity">
    <text evidence="2 7">Belongs to the glycogen phosphorylase family.</text>
</comment>
<comment type="caution">
    <text evidence="8">The sequence shown here is derived from an EMBL/GenBank/DDBJ whole genome shotgun (WGS) entry which is preliminary data.</text>
</comment>
<evidence type="ECO:0000256" key="4">
    <source>
        <dbReference type="ARBA" id="ARBA00022679"/>
    </source>
</evidence>
<keyword evidence="9" id="KW-1185">Reference proteome</keyword>
<dbReference type="InterPro" id="IPR000811">
    <property type="entry name" value="Glyco_trans_35"/>
</dbReference>
<proteinExistence type="inferred from homology"/>
<dbReference type="AlphaFoldDB" id="D1P2D9"/>
<dbReference type="SUPFAM" id="SSF53756">
    <property type="entry name" value="UDP-Glycosyltransferase/glycogen phosphorylase"/>
    <property type="match status" value="1"/>
</dbReference>
<evidence type="ECO:0000256" key="2">
    <source>
        <dbReference type="ARBA" id="ARBA00006047"/>
    </source>
</evidence>
<comment type="cofactor">
    <cofactor evidence="1 7">
        <name>pyridoxal 5'-phosphate</name>
        <dbReference type="ChEBI" id="CHEBI:597326"/>
    </cofactor>
</comment>
<dbReference type="EMBL" id="ABXV02000023">
    <property type="protein sequence ID" value="EFB72294.1"/>
    <property type="molecule type" value="Genomic_DNA"/>
</dbReference>
<dbReference type="eggNOG" id="COG0058">
    <property type="taxonomic scope" value="Bacteria"/>
</dbReference>
<evidence type="ECO:0000256" key="6">
    <source>
        <dbReference type="ARBA" id="ARBA00023277"/>
    </source>
</evidence>
<dbReference type="GO" id="GO:0005980">
    <property type="term" value="P:glycogen catabolic process"/>
    <property type="evidence" value="ECO:0007669"/>
    <property type="project" value="TreeGrafter"/>
</dbReference>
<dbReference type="STRING" id="500637.PROVRUST_06363"/>
<keyword evidence="5 7" id="KW-0663">Pyridoxal phosphate</keyword>
<protein>
    <recommendedName>
        <fullName evidence="7">Alpha-1,4 glucan phosphorylase</fullName>
        <ecNumber evidence="7">2.4.1.1</ecNumber>
    </recommendedName>
</protein>
<dbReference type="Pfam" id="PF00343">
    <property type="entry name" value="Phosphorylase"/>
    <property type="match status" value="1"/>
</dbReference>
<evidence type="ECO:0000313" key="9">
    <source>
        <dbReference type="Proteomes" id="UP000005512"/>
    </source>
</evidence>
<dbReference type="GO" id="GO:0005737">
    <property type="term" value="C:cytoplasm"/>
    <property type="evidence" value="ECO:0007669"/>
    <property type="project" value="TreeGrafter"/>
</dbReference>
<gene>
    <name evidence="8" type="ORF">PROVRUST_06363</name>
</gene>
<evidence type="ECO:0000256" key="5">
    <source>
        <dbReference type="ARBA" id="ARBA00022898"/>
    </source>
</evidence>
<dbReference type="GO" id="GO:0030170">
    <property type="term" value="F:pyridoxal phosphate binding"/>
    <property type="evidence" value="ECO:0007669"/>
    <property type="project" value="TreeGrafter"/>
</dbReference>
<dbReference type="EC" id="2.4.1.1" evidence="7"/>
<sequence>MNPPFHIQSQEQRIDNLVDAIQTKLKFMVGKDPIIATSHDWLNAISYAIRDLTVDRWLRGIRRSLSQSDRAIAYLSMEYLIGRTLSNTLLNLGMYEDVSAALEKMGFSLDDVVQEEDDPGLGNGGLGRLAACFLDSLATLKIPSVGFGIRYEYGMFQQNIIDGQQVESTDRWLQYGNAWEFPRYNLSYKVRFAGRIQQEGKIVRWIETEEVLARAYD</sequence>
<keyword evidence="4 7" id="KW-0808">Transferase</keyword>
<dbReference type="GO" id="GO:0008184">
    <property type="term" value="F:glycogen phosphorylase activity"/>
    <property type="evidence" value="ECO:0007669"/>
    <property type="project" value="InterPro"/>
</dbReference>
<dbReference type="PANTHER" id="PTHR11468">
    <property type="entry name" value="GLYCOGEN PHOSPHORYLASE"/>
    <property type="match status" value="1"/>
</dbReference>
<dbReference type="FunFam" id="3.40.50.2000:FF:000153">
    <property type="entry name" value="Alpha-1,4 glucan phosphorylase"/>
    <property type="match status" value="1"/>
</dbReference>
<organism evidence="8 9">
    <name type="scientific">Providencia rustigianii DSM 4541</name>
    <dbReference type="NCBI Taxonomy" id="500637"/>
    <lineage>
        <taxon>Bacteria</taxon>
        <taxon>Pseudomonadati</taxon>
        <taxon>Pseudomonadota</taxon>
        <taxon>Gammaproteobacteria</taxon>
        <taxon>Enterobacterales</taxon>
        <taxon>Morganellaceae</taxon>
        <taxon>Providencia</taxon>
    </lineage>
</organism>
<dbReference type="Proteomes" id="UP000005512">
    <property type="component" value="Unassembled WGS sequence"/>
</dbReference>
<evidence type="ECO:0000256" key="7">
    <source>
        <dbReference type="RuleBase" id="RU000587"/>
    </source>
</evidence>